<evidence type="ECO:0000256" key="4">
    <source>
        <dbReference type="ARBA" id="ARBA00022989"/>
    </source>
</evidence>
<dbReference type="Pfam" id="PF13962">
    <property type="entry name" value="PGG"/>
    <property type="match status" value="1"/>
</dbReference>
<accession>A0A3B6RSJ4</accession>
<keyword evidence="3" id="KW-0677">Repeat</keyword>
<dbReference type="Gramene" id="TraesSYM7A03G03981730.1">
    <property type="protein sequence ID" value="TraesSYM7A03G03981730.1"/>
    <property type="gene ID" value="TraesSYM7A03G03981730"/>
</dbReference>
<reference evidence="11" key="2">
    <citation type="submission" date="2018-10" db="UniProtKB">
        <authorList>
            <consortium name="EnsemblPlants"/>
        </authorList>
    </citation>
    <scope>IDENTIFICATION</scope>
</reference>
<dbReference type="SMART" id="SM00248">
    <property type="entry name" value="ANK"/>
    <property type="match status" value="6"/>
</dbReference>
<dbReference type="Gene3D" id="1.25.40.20">
    <property type="entry name" value="Ankyrin repeat-containing domain"/>
    <property type="match status" value="2"/>
</dbReference>
<comment type="subcellular location">
    <subcellularLocation>
        <location evidence="1">Membrane</location>
        <topology evidence="1">Multi-pass membrane protein</topology>
    </subcellularLocation>
</comment>
<dbReference type="Gramene" id="TraesARI7A03G04002920.1">
    <property type="protein sequence ID" value="TraesARI7A03G04002920.1"/>
    <property type="gene ID" value="TraesARI7A03G04002920"/>
</dbReference>
<reference evidence="11" key="1">
    <citation type="submission" date="2018-08" db="EMBL/GenBank/DDBJ databases">
        <authorList>
            <person name="Rossello M."/>
        </authorList>
    </citation>
    <scope>NUCLEOTIDE SEQUENCE [LARGE SCALE GENOMIC DNA]</scope>
    <source>
        <strain evidence="11">cv. Chinese Spring</strain>
    </source>
</reference>
<dbReference type="Pfam" id="PF12796">
    <property type="entry name" value="Ank_2"/>
    <property type="match status" value="1"/>
</dbReference>
<evidence type="ECO:0000256" key="8">
    <source>
        <dbReference type="SAM" id="MobiDB-lite"/>
    </source>
</evidence>
<evidence type="ECO:0000256" key="6">
    <source>
        <dbReference type="ARBA" id="ARBA00023136"/>
    </source>
</evidence>
<feature type="transmembrane region" description="Helical" evidence="9">
    <location>
        <begin position="604"/>
        <end position="629"/>
    </location>
</feature>
<keyword evidence="2 9" id="KW-0812">Transmembrane</keyword>
<evidence type="ECO:0000313" key="11">
    <source>
        <dbReference type="EnsemblPlants" id="TraesCS7A02G540100.1"/>
    </source>
</evidence>
<evidence type="ECO:0000256" key="1">
    <source>
        <dbReference type="ARBA" id="ARBA00004141"/>
    </source>
</evidence>
<keyword evidence="4 9" id="KW-1133">Transmembrane helix</keyword>
<keyword evidence="12" id="KW-1185">Reference proteome</keyword>
<keyword evidence="6 9" id="KW-0472">Membrane</keyword>
<dbReference type="AlphaFoldDB" id="A0A3B6RSJ4"/>
<feature type="region of interest" description="Disordered" evidence="8">
    <location>
        <begin position="501"/>
        <end position="524"/>
    </location>
</feature>
<dbReference type="PROSITE" id="PS50088">
    <property type="entry name" value="ANK_REPEAT"/>
    <property type="match status" value="1"/>
</dbReference>
<evidence type="ECO:0000256" key="9">
    <source>
        <dbReference type="SAM" id="Phobius"/>
    </source>
</evidence>
<dbReference type="EnsemblPlants" id="TraesCS7A02G540100.1">
    <property type="protein sequence ID" value="TraesCS7A02G540100.1"/>
    <property type="gene ID" value="TraesCS7A02G540100"/>
</dbReference>
<keyword evidence="5 7" id="KW-0040">ANK repeat</keyword>
<proteinExistence type="predicted"/>
<dbReference type="Gramene" id="TraesCS7A02G540100.1">
    <property type="protein sequence ID" value="TraesCS7A02G540100.1"/>
    <property type="gene ID" value="TraesCS7A02G540100"/>
</dbReference>
<dbReference type="InterPro" id="IPR002110">
    <property type="entry name" value="Ankyrin_rpt"/>
</dbReference>
<dbReference type="SMR" id="A0A3B6RSJ4"/>
<dbReference type="Pfam" id="PF13857">
    <property type="entry name" value="Ank_5"/>
    <property type="match status" value="1"/>
</dbReference>
<dbReference type="Gramene" id="TraesWEE_scaffold_020761_01G000100.1">
    <property type="protein sequence ID" value="TraesWEE_scaffold_020761_01G000100.1"/>
    <property type="gene ID" value="TraesWEE_scaffold_020761_01G000100"/>
</dbReference>
<dbReference type="OrthoDB" id="341259at2759"/>
<feature type="transmembrane region" description="Helical" evidence="9">
    <location>
        <begin position="641"/>
        <end position="664"/>
    </location>
</feature>
<evidence type="ECO:0000256" key="5">
    <source>
        <dbReference type="ARBA" id="ARBA00023043"/>
    </source>
</evidence>
<name>A0A3B6RSJ4_WHEAT</name>
<feature type="repeat" description="ANK" evidence="7">
    <location>
        <begin position="121"/>
        <end position="142"/>
    </location>
</feature>
<feature type="transmembrane region" description="Helical" evidence="9">
    <location>
        <begin position="562"/>
        <end position="584"/>
    </location>
</feature>
<feature type="transmembrane region" description="Helical" evidence="9">
    <location>
        <begin position="712"/>
        <end position="738"/>
    </location>
</feature>
<organism evidence="11">
    <name type="scientific">Triticum aestivum</name>
    <name type="common">Wheat</name>
    <dbReference type="NCBI Taxonomy" id="4565"/>
    <lineage>
        <taxon>Eukaryota</taxon>
        <taxon>Viridiplantae</taxon>
        <taxon>Streptophyta</taxon>
        <taxon>Embryophyta</taxon>
        <taxon>Tracheophyta</taxon>
        <taxon>Spermatophyta</taxon>
        <taxon>Magnoliopsida</taxon>
        <taxon>Liliopsida</taxon>
        <taxon>Poales</taxon>
        <taxon>Poaceae</taxon>
        <taxon>BOP clade</taxon>
        <taxon>Pooideae</taxon>
        <taxon>Triticodae</taxon>
        <taxon>Triticeae</taxon>
        <taxon>Triticinae</taxon>
        <taxon>Triticum</taxon>
    </lineage>
</organism>
<dbReference type="Gramene" id="TraesNOR7A03G04071800.1">
    <property type="protein sequence ID" value="TraesNOR7A03G04071800.1"/>
    <property type="gene ID" value="TraesNOR7A03G04071800"/>
</dbReference>
<evidence type="ECO:0000259" key="10">
    <source>
        <dbReference type="Pfam" id="PF13962"/>
    </source>
</evidence>
<dbReference type="GO" id="GO:0016020">
    <property type="term" value="C:membrane"/>
    <property type="evidence" value="ECO:0000318"/>
    <property type="project" value="GO_Central"/>
</dbReference>
<feature type="domain" description="PGG" evidence="10">
    <location>
        <begin position="554"/>
        <end position="665"/>
    </location>
</feature>
<dbReference type="InterPro" id="IPR026961">
    <property type="entry name" value="PGG_dom"/>
</dbReference>
<feature type="transmembrane region" description="Helical" evidence="9">
    <location>
        <begin position="679"/>
        <end position="700"/>
    </location>
</feature>
<feature type="compositionally biased region" description="Low complexity" evidence="8">
    <location>
        <begin position="13"/>
        <end position="27"/>
    </location>
</feature>
<evidence type="ECO:0000256" key="2">
    <source>
        <dbReference type="ARBA" id="ARBA00022692"/>
    </source>
</evidence>
<sequence length="747" mass="83308">MAWSSTSESGDESTPTSPSHGGSPSPGDGCGEGAGTFAEFLAEGRRQGGWLPSVLLAPALCGHCHKIEDLRRDWNIDSDGSDHWMTELNLQGSLAAQIAFEGNSCFRCVKLVFEATKWKGDGDTPLHYAARSGNLRMLFHLVCQLGEEYGHKGVELLLRKLNVHGETALHEAIRLGTNSMFMVGMLMWVDPGLALHHAPGSTSPLYLAVSLRHKDIAEMLHSTSGGSLSYSGPDGQNALHAAAVHPPHRQNGMVEMLLDWNKDLTEEKDLNGSTPLHSAVSALYSEDRMRRCYTLVCGNGLWYRAFPYMFPNMTRFPMEKQAAWHILEANPSSAYQHDNNGLFPVHIAALMDKKVAIRILLKGCRGCITLPDKQGRSFLHIAVRNKVHHIVKYACEAPVFAPILNARDNDGNTALHLAVEVEDLIIFCHLLRNPKVLLNVRNNKDQTPLDLARRRRKYSYIQNPERVIYMTLIDARASHGSFWRDRVQHLCIQNQLSIKKDEENQSEEQDEADGKNVEEEDRTEAGPVKELVQLLKQKVYEEKKEAIEKNDSDQMNDITRTLGLLSVLITTMTFGATFAVPAAVKAGNSSNGGIPAGVSSSWYFHAFMTANATAFVCSLIATLCLMFSGMSIIKLQDRRKYFQVALFFTPGSLTSLTVAFGLGLRTVLAPVGRTLSDAIFVLSSLVLLYPMLDFVTRLVWTYQPLSVRRGHIFVCWIFIGRTFHVCLGRFWPIIFIFIMSTSNKTWR</sequence>
<dbReference type="Gramene" id="TraesROB_scaffold_024221_01G000400.1">
    <property type="protein sequence ID" value="TraesROB_scaffold_024221_01G000400.1"/>
    <property type="gene ID" value="TraesROB_scaffold_024221_01G000400"/>
</dbReference>
<dbReference type="InterPro" id="IPR036770">
    <property type="entry name" value="Ankyrin_rpt-contain_sf"/>
</dbReference>
<dbReference type="Gramene" id="TraesRN7A0101306800.1">
    <property type="protein sequence ID" value="TraesRN7A0101306800.1"/>
    <property type="gene ID" value="TraesRN7A0101306800"/>
</dbReference>
<dbReference type="STRING" id="4565.A0A3B6RSJ4"/>
<evidence type="ECO:0000256" key="7">
    <source>
        <dbReference type="PROSITE-ProRule" id="PRU00023"/>
    </source>
</evidence>
<dbReference type="Gramene" id="TraesCS7A03G1314200.1">
    <property type="protein sequence ID" value="TraesCS7A03G1314200.1.CDS"/>
    <property type="gene ID" value="TraesCS7A03G1314200"/>
</dbReference>
<dbReference type="Proteomes" id="UP000019116">
    <property type="component" value="Chromosome 7A"/>
</dbReference>
<evidence type="ECO:0000313" key="12">
    <source>
        <dbReference type="Proteomes" id="UP000019116"/>
    </source>
</evidence>
<protein>
    <recommendedName>
        <fullName evidence="10">PGG domain-containing protein</fullName>
    </recommendedName>
</protein>
<dbReference type="OMA" id="HLCIQNQ"/>
<dbReference type="PROSITE" id="PS50297">
    <property type="entry name" value="ANK_REP_REGION"/>
    <property type="match status" value="1"/>
</dbReference>
<dbReference type="PANTHER" id="PTHR24186:SF50">
    <property type="entry name" value="ANKYRIN REPEAT-CONTAINING PROTEIN ITN1-LIKE ISOFORM X1"/>
    <property type="match status" value="1"/>
</dbReference>
<evidence type="ECO:0000256" key="3">
    <source>
        <dbReference type="ARBA" id="ARBA00022737"/>
    </source>
</evidence>
<dbReference type="PANTHER" id="PTHR24186">
    <property type="entry name" value="PROTEIN PHOSPHATASE 1 REGULATORY SUBUNIT"/>
    <property type="match status" value="1"/>
</dbReference>
<dbReference type="SUPFAM" id="SSF48403">
    <property type="entry name" value="Ankyrin repeat"/>
    <property type="match status" value="1"/>
</dbReference>
<feature type="region of interest" description="Disordered" evidence="8">
    <location>
        <begin position="1"/>
        <end position="34"/>
    </location>
</feature>